<dbReference type="Gene3D" id="1.10.10.10">
    <property type="entry name" value="Winged helix-like DNA-binding domain superfamily/Winged helix DNA-binding domain"/>
    <property type="match status" value="1"/>
</dbReference>
<dbReference type="EMBL" id="SSOB01000009">
    <property type="protein sequence ID" value="THF81322.1"/>
    <property type="molecule type" value="Genomic_DNA"/>
</dbReference>
<dbReference type="AlphaFoldDB" id="A0A4S4C116"/>
<feature type="domain" description="HTH marR-type" evidence="2">
    <location>
        <begin position="2"/>
        <end position="137"/>
    </location>
</feature>
<dbReference type="PROSITE" id="PS50995">
    <property type="entry name" value="HTH_MARR_2"/>
    <property type="match status" value="1"/>
</dbReference>
<organism evidence="3 4">
    <name type="scientific">Cohnella fermenti</name>
    <dbReference type="NCBI Taxonomy" id="2565925"/>
    <lineage>
        <taxon>Bacteria</taxon>
        <taxon>Bacillati</taxon>
        <taxon>Bacillota</taxon>
        <taxon>Bacilli</taxon>
        <taxon>Bacillales</taxon>
        <taxon>Paenibacillaceae</taxon>
        <taxon>Cohnella</taxon>
    </lineage>
</organism>
<sequence>MDSNMITDLFLSFRAVNQAMHHAIWKGSEELGLTPIQFMVLKFVDKSPTIGVSELAECLFIGNSATSGIVDRLVKLGMLTRERGERDRRSVILKMTSKGEELLQQAHERREQVLMPLMQLEEAEAGQLIEIHNKIVKLLEK</sequence>
<dbReference type="RefSeq" id="WP_136369532.1">
    <property type="nucleotide sequence ID" value="NZ_SSOB01000009.1"/>
</dbReference>
<dbReference type="Pfam" id="PF12802">
    <property type="entry name" value="MarR_2"/>
    <property type="match status" value="1"/>
</dbReference>
<dbReference type="GO" id="GO:0003700">
    <property type="term" value="F:DNA-binding transcription factor activity"/>
    <property type="evidence" value="ECO:0007669"/>
    <property type="project" value="InterPro"/>
</dbReference>
<dbReference type="Proteomes" id="UP000310636">
    <property type="component" value="Unassembled WGS sequence"/>
</dbReference>
<keyword evidence="4" id="KW-1185">Reference proteome</keyword>
<dbReference type="GO" id="GO:0006950">
    <property type="term" value="P:response to stress"/>
    <property type="evidence" value="ECO:0007669"/>
    <property type="project" value="TreeGrafter"/>
</dbReference>
<dbReference type="InterPro" id="IPR000835">
    <property type="entry name" value="HTH_MarR-typ"/>
</dbReference>
<evidence type="ECO:0000256" key="1">
    <source>
        <dbReference type="ARBA" id="ARBA00023125"/>
    </source>
</evidence>
<dbReference type="SUPFAM" id="SSF46785">
    <property type="entry name" value="Winged helix' DNA-binding domain"/>
    <property type="match status" value="1"/>
</dbReference>
<protein>
    <submittedName>
        <fullName evidence="3">MarR family transcriptional regulator</fullName>
    </submittedName>
</protein>
<comment type="caution">
    <text evidence="3">The sequence shown here is derived from an EMBL/GenBank/DDBJ whole genome shotgun (WGS) entry which is preliminary data.</text>
</comment>
<dbReference type="InterPro" id="IPR036388">
    <property type="entry name" value="WH-like_DNA-bd_sf"/>
</dbReference>
<gene>
    <name evidence="3" type="ORF">E6C55_09445</name>
</gene>
<dbReference type="SMART" id="SM00347">
    <property type="entry name" value="HTH_MARR"/>
    <property type="match status" value="1"/>
</dbReference>
<dbReference type="PANTHER" id="PTHR33164">
    <property type="entry name" value="TRANSCRIPTIONAL REGULATOR, MARR FAMILY"/>
    <property type="match status" value="1"/>
</dbReference>
<name>A0A4S4C116_9BACL</name>
<keyword evidence="1" id="KW-0238">DNA-binding</keyword>
<dbReference type="InterPro" id="IPR039422">
    <property type="entry name" value="MarR/SlyA-like"/>
</dbReference>
<evidence type="ECO:0000313" key="4">
    <source>
        <dbReference type="Proteomes" id="UP000310636"/>
    </source>
</evidence>
<evidence type="ECO:0000259" key="2">
    <source>
        <dbReference type="PROSITE" id="PS50995"/>
    </source>
</evidence>
<accession>A0A4S4C116</accession>
<evidence type="ECO:0000313" key="3">
    <source>
        <dbReference type="EMBL" id="THF81322.1"/>
    </source>
</evidence>
<reference evidence="3 4" key="1">
    <citation type="submission" date="2019-04" db="EMBL/GenBank/DDBJ databases">
        <title>Cohnella sp. nov. isolated from preserved vegetables.</title>
        <authorList>
            <person name="Lin S.-Y."/>
            <person name="Hung M.-H."/>
            <person name="Young C.-C."/>
        </authorList>
    </citation>
    <scope>NUCLEOTIDE SEQUENCE [LARGE SCALE GENOMIC DNA]</scope>
    <source>
        <strain evidence="3 4">CC-MHH1044</strain>
    </source>
</reference>
<dbReference type="PRINTS" id="PR00598">
    <property type="entry name" value="HTHMARR"/>
</dbReference>
<proteinExistence type="predicted"/>
<dbReference type="PANTHER" id="PTHR33164:SF99">
    <property type="entry name" value="MARR FAMILY REGULATORY PROTEIN"/>
    <property type="match status" value="1"/>
</dbReference>
<dbReference type="InterPro" id="IPR036390">
    <property type="entry name" value="WH_DNA-bd_sf"/>
</dbReference>
<dbReference type="OrthoDB" id="49580at2"/>
<dbReference type="GO" id="GO:0003677">
    <property type="term" value="F:DNA binding"/>
    <property type="evidence" value="ECO:0007669"/>
    <property type="project" value="UniProtKB-KW"/>
</dbReference>